<gene>
    <name evidence="11" type="primary">CD55</name>
</gene>
<evidence type="ECO:0000256" key="3">
    <source>
        <dbReference type="ARBA" id="ARBA00023157"/>
    </source>
</evidence>
<keyword evidence="7" id="KW-1133">Transmembrane helix</keyword>
<evidence type="ECO:0000259" key="9">
    <source>
        <dbReference type="PROSITE" id="PS50923"/>
    </source>
</evidence>
<dbReference type="CTD" id="1604"/>
<dbReference type="OrthoDB" id="406096at2759"/>
<dbReference type="InterPro" id="IPR000436">
    <property type="entry name" value="Sushi_SCR_CCP_dom"/>
</dbReference>
<keyword evidence="8" id="KW-0732">Signal</keyword>
<dbReference type="KEGG" id="pdic:114512107"/>
<evidence type="ECO:0000313" key="11">
    <source>
        <dbReference type="RefSeq" id="XP_035871831.1"/>
    </source>
</evidence>
<protein>
    <submittedName>
        <fullName evidence="11">Complement decay-accelerating factor isoform X1</fullName>
    </submittedName>
</protein>
<feature type="region of interest" description="Disordered" evidence="6">
    <location>
        <begin position="376"/>
        <end position="403"/>
    </location>
</feature>
<keyword evidence="4" id="KW-0325">Glycoprotein</keyword>
<comment type="caution">
    <text evidence="5">Lacks conserved residue(s) required for the propagation of feature annotation.</text>
</comment>
<dbReference type="SMART" id="SM00032">
    <property type="entry name" value="CCP"/>
    <property type="match status" value="3"/>
</dbReference>
<dbReference type="FunFam" id="2.10.70.10:FF:000055">
    <property type="entry name" value="Complement decay-accelerating factor, GPI-anchored"/>
    <property type="match status" value="1"/>
</dbReference>
<keyword evidence="10" id="KW-1185">Reference proteome</keyword>
<reference evidence="11" key="1">
    <citation type="submission" date="2025-08" db="UniProtKB">
        <authorList>
            <consortium name="RefSeq"/>
        </authorList>
    </citation>
    <scope>IDENTIFICATION</scope>
    <source>
        <tissue evidence="11">Muscle</tissue>
    </source>
</reference>
<feature type="domain" description="Sushi" evidence="9">
    <location>
        <begin position="101"/>
        <end position="164"/>
    </location>
</feature>
<dbReference type="InterPro" id="IPR035976">
    <property type="entry name" value="Sushi/SCR/CCP_sf"/>
</dbReference>
<accession>A0A7E6CYL3</accession>
<keyword evidence="7" id="KW-0812">Transmembrane</keyword>
<dbReference type="PANTHER" id="PTHR45656:SF15">
    <property type="entry name" value="SUSHI DOMAIN-CONTAINING PROTEIN"/>
    <property type="match status" value="1"/>
</dbReference>
<dbReference type="AlphaFoldDB" id="A0A7E6CYL3"/>
<feature type="transmembrane region" description="Helical" evidence="7">
    <location>
        <begin position="520"/>
        <end position="541"/>
    </location>
</feature>
<evidence type="ECO:0000256" key="7">
    <source>
        <dbReference type="SAM" id="Phobius"/>
    </source>
</evidence>
<keyword evidence="1 5" id="KW-0768">Sushi</keyword>
<dbReference type="SUPFAM" id="SSF57535">
    <property type="entry name" value="Complement control module/SCR domain"/>
    <property type="match status" value="3"/>
</dbReference>
<dbReference type="Pfam" id="PF00084">
    <property type="entry name" value="Sushi"/>
    <property type="match status" value="3"/>
</dbReference>
<evidence type="ECO:0000256" key="1">
    <source>
        <dbReference type="ARBA" id="ARBA00022659"/>
    </source>
</evidence>
<keyword evidence="2" id="KW-0677">Repeat</keyword>
<proteinExistence type="predicted"/>
<keyword evidence="7" id="KW-0472">Membrane</keyword>
<feature type="region of interest" description="Disordered" evidence="6">
    <location>
        <begin position="221"/>
        <end position="290"/>
    </location>
</feature>
<dbReference type="PROSITE" id="PS50923">
    <property type="entry name" value="SUSHI"/>
    <property type="match status" value="3"/>
</dbReference>
<evidence type="ECO:0000256" key="5">
    <source>
        <dbReference type="PROSITE-ProRule" id="PRU00302"/>
    </source>
</evidence>
<evidence type="ECO:0000256" key="6">
    <source>
        <dbReference type="SAM" id="MobiDB-lite"/>
    </source>
</evidence>
<dbReference type="CDD" id="cd00033">
    <property type="entry name" value="CCP"/>
    <property type="match status" value="3"/>
</dbReference>
<dbReference type="GeneID" id="114512107"/>
<dbReference type="InParanoid" id="A0A7E6CYL3"/>
<feature type="chain" id="PRO_5028817037" evidence="8">
    <location>
        <begin position="39"/>
        <end position="599"/>
    </location>
</feature>
<feature type="domain" description="Sushi" evidence="9">
    <location>
        <begin position="38"/>
        <end position="100"/>
    </location>
</feature>
<feature type="compositionally biased region" description="Polar residues" evidence="6">
    <location>
        <begin position="377"/>
        <end position="403"/>
    </location>
</feature>
<organism evidence="10 11">
    <name type="scientific">Phyllostomus discolor</name>
    <name type="common">pale spear-nosed bat</name>
    <dbReference type="NCBI Taxonomy" id="89673"/>
    <lineage>
        <taxon>Eukaryota</taxon>
        <taxon>Metazoa</taxon>
        <taxon>Chordata</taxon>
        <taxon>Craniata</taxon>
        <taxon>Vertebrata</taxon>
        <taxon>Euteleostomi</taxon>
        <taxon>Mammalia</taxon>
        <taxon>Eutheria</taxon>
        <taxon>Laurasiatheria</taxon>
        <taxon>Chiroptera</taxon>
        <taxon>Yangochiroptera</taxon>
        <taxon>Phyllostomidae</taxon>
        <taxon>Phyllostominae</taxon>
        <taxon>Phyllostomus</taxon>
    </lineage>
</organism>
<keyword evidence="3" id="KW-1015">Disulfide bond</keyword>
<dbReference type="Proteomes" id="UP000504628">
    <property type="component" value="Chromosome 14"/>
</dbReference>
<feature type="compositionally biased region" description="Polar residues" evidence="6">
    <location>
        <begin position="227"/>
        <end position="275"/>
    </location>
</feature>
<dbReference type="RefSeq" id="XP_035871831.1">
    <property type="nucleotide sequence ID" value="XM_036015938.1"/>
</dbReference>
<dbReference type="InterPro" id="IPR051277">
    <property type="entry name" value="SEZ6_CSMD_C4BPB_Regulators"/>
</dbReference>
<dbReference type="PANTHER" id="PTHR45656">
    <property type="entry name" value="PROTEIN CBR-CLEC-78"/>
    <property type="match status" value="1"/>
</dbReference>
<evidence type="ECO:0000256" key="8">
    <source>
        <dbReference type="SAM" id="SignalP"/>
    </source>
</evidence>
<evidence type="ECO:0000256" key="4">
    <source>
        <dbReference type="ARBA" id="ARBA00023180"/>
    </source>
</evidence>
<feature type="signal peptide" evidence="8">
    <location>
        <begin position="1"/>
        <end position="38"/>
    </location>
</feature>
<dbReference type="FunCoup" id="A0A7E6CYL3">
    <property type="interactions" value="21"/>
</dbReference>
<feature type="domain" description="Sushi" evidence="9">
    <location>
        <begin position="165"/>
        <end position="226"/>
    </location>
</feature>
<feature type="region of interest" description="Disordered" evidence="6">
    <location>
        <begin position="476"/>
        <end position="513"/>
    </location>
</feature>
<name>A0A7E6CYL3_9CHIR</name>
<evidence type="ECO:0000256" key="2">
    <source>
        <dbReference type="ARBA" id="ARBA00022737"/>
    </source>
</evidence>
<dbReference type="Gene3D" id="2.10.70.10">
    <property type="entry name" value="Complement Module, domain 1"/>
    <property type="match status" value="3"/>
</dbReference>
<evidence type="ECO:0000313" key="10">
    <source>
        <dbReference type="Proteomes" id="UP000504628"/>
    </source>
</evidence>
<sequence>MSPARPCAPEVLGRLNWLTPLLPLLLLLLLLCPRASLGDCRPPPDMPNAQASLNGLTSFPEGSLVTYTCNQGFTKLPNKADTVFCLKGDVWSEIEEFCNRSCDVPTRLLFASLQDIYNSQNYFPPGTVVEYDCRRGYTRNYSLPKTLTCLQNFTWSKPEEFCNKKSCPNPGEILNGHVNITTDILFGGLLTFSCNTGYKLVGVTSTYCLVSGNSVDWGDPFPECQGSPPTSNVTPAPQKPTTVDVSGTKAPSTPQKPTTVDGSGTKAPSTPQKPTTVDVPGTKTPSTSQKHTTVIVPATEVASTPQELTTVNFSATEAPLTPQKSTLNIPAIEFPSSQKPITANVAATEATSTPQKPTKINSSATKTLLISHKSTLHVPTNPQKPTSNISVMENPSTPQKPITANDSVTIAKITPVSNALSIETPPAAQTPIMANSSVTQATPKTQRLTTAKASFTRSLPGTQKFTAVHAPVTKSLHTTQRLPSAPISATRSTAVPRLTTPSHASTPTGKGTPSAGVNSIVFGFVAGTLIIGIVILGIIFWDRGKSGTYICNTDRFANDTSSHWLFDLAKEERRRKCTEVHRLLVVSYKFLEPWTQYMQ</sequence>